<dbReference type="SUPFAM" id="SSF52096">
    <property type="entry name" value="ClpP/crotonase"/>
    <property type="match status" value="2"/>
</dbReference>
<evidence type="ECO:0000313" key="4">
    <source>
        <dbReference type="Proteomes" id="UP000321638"/>
    </source>
</evidence>
<dbReference type="InterPro" id="IPR029045">
    <property type="entry name" value="ClpP/crotonase-like_dom_sf"/>
</dbReference>
<feature type="domain" description="CoA carboxyltransferase C-terminal" evidence="2">
    <location>
        <begin position="273"/>
        <end position="515"/>
    </location>
</feature>
<name>A0A5C8PQG5_9HYPH</name>
<dbReference type="OrthoDB" id="5502755at2"/>
<dbReference type="PANTHER" id="PTHR43842">
    <property type="entry name" value="PROPIONYL-COA CARBOXYLASE BETA CHAIN"/>
    <property type="match status" value="1"/>
</dbReference>
<dbReference type="EMBL" id="VDUZ01000008">
    <property type="protein sequence ID" value="TXL77700.1"/>
    <property type="molecule type" value="Genomic_DNA"/>
</dbReference>
<dbReference type="Proteomes" id="UP000321638">
    <property type="component" value="Unassembled WGS sequence"/>
</dbReference>
<accession>A0A5C8PQG5</accession>
<sequence length="519" mass="54952">MGWDKELDEIAQRRQAAKALGGEPAVARQHAKARLTIRERIDALLDPGSFREIGPIAGAAEHTDTGELAGMTPANFVLGFGKIAGRPCVAGGEDFTIAAGSPNLAGLRKSIYTEELACQYRVPLVRLHEGSGGSVTGSAGKGAPPTPPEPVYAPHRFASVGRALATVPVATAALGAVAGLPAVRLVSSHYCVMTRQTAQVLVGGPALVERALGQAASKDDLGGAAVHEKSGVIDDVVDDEAAAFAAIRRFLSYLPQHVWALPPALPCTDDRNRADQRLADIVPVDRRHVFDMRAVVRAVVDQESFFEIGRRYGSGQITGLARLLGCPVGVLANDCRQLAGSMTAAGARKVRRFVEFCQTFHLPVLNFVDEPGFMIGAEAEMEGTVRAGAGAVLAVAMATIPWASIMVRKSMGLGAAAHYAPGSYILAWPSAESGALPVEGGVAVAFGREIAAAADPAARRRELEAQFAARRSPFPRAEALSVHDLIDPRETRARLCDWIELAWPLLDQQVGPTSFTYRP</sequence>
<protein>
    <submittedName>
        <fullName evidence="3">Propionyl-CoA carboxylase</fullName>
    </submittedName>
</protein>
<dbReference type="GO" id="GO:0004658">
    <property type="term" value="F:propionyl-CoA carboxylase activity"/>
    <property type="evidence" value="ECO:0007669"/>
    <property type="project" value="TreeGrafter"/>
</dbReference>
<dbReference type="AlphaFoldDB" id="A0A5C8PQG5"/>
<evidence type="ECO:0000259" key="1">
    <source>
        <dbReference type="PROSITE" id="PS50980"/>
    </source>
</evidence>
<feature type="domain" description="CoA carboxyltransferase N-terminal" evidence="1">
    <location>
        <begin position="1"/>
        <end position="266"/>
    </location>
</feature>
<dbReference type="PROSITE" id="PS50989">
    <property type="entry name" value="COA_CT_CTER"/>
    <property type="match status" value="1"/>
</dbReference>
<dbReference type="InterPro" id="IPR034733">
    <property type="entry name" value="AcCoA_carboxyl_beta"/>
</dbReference>
<dbReference type="Pfam" id="PF01039">
    <property type="entry name" value="Carboxyl_trans"/>
    <property type="match status" value="1"/>
</dbReference>
<gene>
    <name evidence="3" type="ORF">FHP25_09785</name>
</gene>
<evidence type="ECO:0000313" key="3">
    <source>
        <dbReference type="EMBL" id="TXL77700.1"/>
    </source>
</evidence>
<keyword evidence="4" id="KW-1185">Reference proteome</keyword>
<organism evidence="3 4">
    <name type="scientific">Vineibacter terrae</name>
    <dbReference type="NCBI Taxonomy" id="2586908"/>
    <lineage>
        <taxon>Bacteria</taxon>
        <taxon>Pseudomonadati</taxon>
        <taxon>Pseudomonadota</taxon>
        <taxon>Alphaproteobacteria</taxon>
        <taxon>Hyphomicrobiales</taxon>
        <taxon>Vineibacter</taxon>
    </lineage>
</organism>
<reference evidence="3 4" key="1">
    <citation type="submission" date="2019-06" db="EMBL/GenBank/DDBJ databases">
        <title>New taxonomy in bacterial strain CC-CFT640, isolated from vineyard.</title>
        <authorList>
            <person name="Lin S.-Y."/>
            <person name="Tsai C.-F."/>
            <person name="Young C.-C."/>
        </authorList>
    </citation>
    <scope>NUCLEOTIDE SEQUENCE [LARGE SCALE GENOMIC DNA]</scope>
    <source>
        <strain evidence="3 4">CC-CFT640</strain>
    </source>
</reference>
<proteinExistence type="predicted"/>
<comment type="caution">
    <text evidence="3">The sequence shown here is derived from an EMBL/GenBank/DDBJ whole genome shotgun (WGS) entry which is preliminary data.</text>
</comment>
<dbReference type="PROSITE" id="PS50980">
    <property type="entry name" value="COA_CT_NTER"/>
    <property type="match status" value="1"/>
</dbReference>
<dbReference type="PANTHER" id="PTHR43842:SF2">
    <property type="entry name" value="PROPIONYL-COA CARBOXYLASE BETA CHAIN, MITOCHONDRIAL"/>
    <property type="match status" value="1"/>
</dbReference>
<evidence type="ECO:0000259" key="2">
    <source>
        <dbReference type="PROSITE" id="PS50989"/>
    </source>
</evidence>
<dbReference type="InterPro" id="IPR011762">
    <property type="entry name" value="COA_CT_N"/>
</dbReference>
<dbReference type="InterPro" id="IPR051047">
    <property type="entry name" value="AccD/PCCB"/>
</dbReference>
<dbReference type="RefSeq" id="WP_147846740.1">
    <property type="nucleotide sequence ID" value="NZ_VDUZ01000008.1"/>
</dbReference>
<dbReference type="Gene3D" id="3.90.226.10">
    <property type="entry name" value="2-enoyl-CoA Hydratase, Chain A, domain 1"/>
    <property type="match status" value="2"/>
</dbReference>
<dbReference type="InterPro" id="IPR011763">
    <property type="entry name" value="COA_CT_C"/>
</dbReference>